<dbReference type="OrthoDB" id="9770537at2"/>
<dbReference type="InterPro" id="IPR044151">
    <property type="entry name" value="ALDH_KGSADH"/>
</dbReference>
<dbReference type="Proteomes" id="UP000317155">
    <property type="component" value="Unassembled WGS sequence"/>
</dbReference>
<dbReference type="Gene3D" id="3.40.309.10">
    <property type="entry name" value="Aldehyde Dehydrogenase, Chain A, domain 2"/>
    <property type="match status" value="1"/>
</dbReference>
<dbReference type="EMBL" id="VJVV01000015">
    <property type="protein sequence ID" value="TRO78669.1"/>
    <property type="molecule type" value="Genomic_DNA"/>
</dbReference>
<evidence type="ECO:0000313" key="3">
    <source>
        <dbReference type="EMBL" id="TRO78669.1"/>
    </source>
</evidence>
<dbReference type="Gene3D" id="3.40.605.10">
    <property type="entry name" value="Aldehyde Dehydrogenase, Chain A, domain 1"/>
    <property type="match status" value="1"/>
</dbReference>
<dbReference type="PANTHER" id="PTHR43353:SF3">
    <property type="entry name" value="ALDEHYDE DEHYDROGENASE-RELATED"/>
    <property type="match status" value="1"/>
</dbReference>
<dbReference type="Pfam" id="PF00171">
    <property type="entry name" value="Aldedh"/>
    <property type="match status" value="1"/>
</dbReference>
<comment type="caution">
    <text evidence="3">The sequence shown here is derived from an EMBL/GenBank/DDBJ whole genome shotgun (WGS) entry which is preliminary data.</text>
</comment>
<keyword evidence="1" id="KW-0560">Oxidoreductase</keyword>
<sequence>MRITGCQLIDGEEPVSCGETFQAVNPATGETLEPPFCEGTARDVDRAALAAERDFDTFRNASAERRAVLLETVGEELLALGDELLDRAGAETGLPRPRLEGEQLRTVNQLRLFAQVVRAGDYRGIRIDPGDPDRTPLPKPDLRLRYIPLGPVAVFGASNFPLAFSVAGGDTASALAAGCPVLAKGHPAHPGTSELAGRAIVAALRRCHLPAGVFALVQGSSHSLGASLAVHPLVRAVAFTGSLKGGRALFNLAAARNEPIPVFAEMGSSNPQFLLPEALRERGAEIAAGFAEALTLGVGQFCTNPGLLFAIAGSDLETFASRVSAMLGEKSAGVMLHRGIREAYLSEVGRRSRIAGVRPFGEVGEAASGACLAAPVLLRTDFASFYKERELSEEIFGPAAVLVACADRDELVTAARRLRGQLTATLHGTAGDFSAFSELPGILEVKAGRLICNGFPTGVEVSPAMVHGGPYPATTDSRFTSVGTAAIQRFLRPVCYQNFPPALLPDGLGTSRKGHTD</sequence>
<dbReference type="PANTHER" id="PTHR43353">
    <property type="entry name" value="SUCCINATE-SEMIALDEHYDE DEHYDROGENASE, MITOCHONDRIAL"/>
    <property type="match status" value="1"/>
</dbReference>
<dbReference type="InterPro" id="IPR050740">
    <property type="entry name" value="Aldehyde_DH_Superfamily"/>
</dbReference>
<dbReference type="InterPro" id="IPR016163">
    <property type="entry name" value="Ald_DH_C"/>
</dbReference>
<organism evidence="3 4">
    <name type="scientific">Trichloromonas acetexigens</name>
    <dbReference type="NCBI Taxonomy" id="38815"/>
    <lineage>
        <taxon>Bacteria</taxon>
        <taxon>Pseudomonadati</taxon>
        <taxon>Thermodesulfobacteriota</taxon>
        <taxon>Desulfuromonadia</taxon>
        <taxon>Desulfuromonadales</taxon>
        <taxon>Trichloromonadaceae</taxon>
        <taxon>Trichloromonas</taxon>
    </lineage>
</organism>
<protein>
    <submittedName>
        <fullName evidence="3">Aldehyde dehydrogenase (NADP(+))</fullName>
    </submittedName>
</protein>
<gene>
    <name evidence="3" type="ORF">FL622_15355</name>
</gene>
<evidence type="ECO:0000313" key="4">
    <source>
        <dbReference type="Proteomes" id="UP000317155"/>
    </source>
</evidence>
<dbReference type="InterPro" id="IPR016162">
    <property type="entry name" value="Ald_DH_N"/>
</dbReference>
<name>A0A550J632_9BACT</name>
<feature type="domain" description="Aldehyde dehydrogenase" evidence="2">
    <location>
        <begin position="18"/>
        <end position="459"/>
    </location>
</feature>
<evidence type="ECO:0000259" key="2">
    <source>
        <dbReference type="Pfam" id="PF00171"/>
    </source>
</evidence>
<reference evidence="3 4" key="1">
    <citation type="submission" date="2019-07" db="EMBL/GenBank/DDBJ databases">
        <title>Insights of Desulfuromonas acetexigens electromicrobiology.</title>
        <authorList>
            <person name="Katuri K."/>
            <person name="Sapireddy V."/>
            <person name="Shaw D.R."/>
            <person name="Saikaly P."/>
        </authorList>
    </citation>
    <scope>NUCLEOTIDE SEQUENCE [LARGE SCALE GENOMIC DNA]</scope>
    <source>
        <strain evidence="3 4">2873</strain>
    </source>
</reference>
<dbReference type="SUPFAM" id="SSF53720">
    <property type="entry name" value="ALDH-like"/>
    <property type="match status" value="1"/>
</dbReference>
<evidence type="ECO:0000256" key="1">
    <source>
        <dbReference type="ARBA" id="ARBA00023002"/>
    </source>
</evidence>
<keyword evidence="4" id="KW-1185">Reference proteome</keyword>
<dbReference type="CDD" id="cd07129">
    <property type="entry name" value="ALDH_KGSADH"/>
    <property type="match status" value="1"/>
</dbReference>
<dbReference type="AlphaFoldDB" id="A0A550J632"/>
<dbReference type="GO" id="GO:0016620">
    <property type="term" value="F:oxidoreductase activity, acting on the aldehyde or oxo group of donors, NAD or NADP as acceptor"/>
    <property type="evidence" value="ECO:0007669"/>
    <property type="project" value="InterPro"/>
</dbReference>
<proteinExistence type="predicted"/>
<accession>A0A550J632</accession>
<dbReference type="RefSeq" id="WP_092054598.1">
    <property type="nucleotide sequence ID" value="NZ_FOJJ01000007.1"/>
</dbReference>
<dbReference type="InterPro" id="IPR015590">
    <property type="entry name" value="Aldehyde_DH_dom"/>
</dbReference>
<dbReference type="InterPro" id="IPR016161">
    <property type="entry name" value="Ald_DH/histidinol_DH"/>
</dbReference>